<dbReference type="PANTHER" id="PTHR34203:SF15">
    <property type="entry name" value="SLL1173 PROTEIN"/>
    <property type="match status" value="1"/>
</dbReference>
<organism evidence="3 4">
    <name type="scientific">Teichococcus deserti</name>
    <dbReference type="NCBI Taxonomy" id="1817963"/>
    <lineage>
        <taxon>Bacteria</taxon>
        <taxon>Pseudomonadati</taxon>
        <taxon>Pseudomonadota</taxon>
        <taxon>Alphaproteobacteria</taxon>
        <taxon>Acetobacterales</taxon>
        <taxon>Roseomonadaceae</taxon>
        <taxon>Roseomonas</taxon>
    </lineage>
</organism>
<proteinExistence type="predicted"/>
<dbReference type="OrthoDB" id="5679686at2"/>
<accession>A0A1V2H3X8</accession>
<dbReference type="NCBIfam" id="TIGR01444">
    <property type="entry name" value="fkbM_fam"/>
    <property type="match status" value="1"/>
</dbReference>
<dbReference type="InterPro" id="IPR006342">
    <property type="entry name" value="FkbM_mtfrase"/>
</dbReference>
<evidence type="ECO:0000256" key="1">
    <source>
        <dbReference type="SAM" id="Coils"/>
    </source>
</evidence>
<reference evidence="3 4" key="1">
    <citation type="submission" date="2016-10" db="EMBL/GenBank/DDBJ databases">
        <title>Draft Genome sequence of Roseomonas sp. strain M3.</title>
        <authorList>
            <person name="Subhash Y."/>
            <person name="Lee S."/>
        </authorList>
    </citation>
    <scope>NUCLEOTIDE SEQUENCE [LARGE SCALE GENOMIC DNA]</scope>
    <source>
        <strain evidence="3 4">M3</strain>
    </source>
</reference>
<dbReference type="PANTHER" id="PTHR34203">
    <property type="entry name" value="METHYLTRANSFERASE, FKBM FAMILY PROTEIN"/>
    <property type="match status" value="1"/>
</dbReference>
<comment type="caution">
    <text evidence="3">The sequence shown here is derived from an EMBL/GenBank/DDBJ whole genome shotgun (WGS) entry which is preliminary data.</text>
</comment>
<keyword evidence="1" id="KW-0175">Coiled coil</keyword>
<dbReference type="InterPro" id="IPR029063">
    <property type="entry name" value="SAM-dependent_MTases_sf"/>
</dbReference>
<feature type="coiled-coil region" evidence="1">
    <location>
        <begin position="12"/>
        <end position="39"/>
    </location>
</feature>
<feature type="domain" description="Methyltransferase FkbM" evidence="2">
    <location>
        <begin position="120"/>
        <end position="284"/>
    </location>
</feature>
<dbReference type="SUPFAM" id="SSF53335">
    <property type="entry name" value="S-adenosyl-L-methionine-dependent methyltransferases"/>
    <property type="match status" value="1"/>
</dbReference>
<dbReference type="AlphaFoldDB" id="A0A1V2H3X8"/>
<sequence length="318" mass="34596">MSDQQLAEGRDVERLAGRVAELEDQLARMEAMLAQKLDRIATRQEEIGSFLIKRANRMAEAQSLYLGDHTAMTFLESGHRIYVDTRSRDIGIHLLASGRWESQYTKLFRSLVKRGDTVLDIGANHGFYAIHAATLVGATGRVEAFEPNPHLAGLATASLRTNGFRWAKLHPVAVGEAKGQAELTFNVDMPGGGNIRAPGGAAKGSVATVEVVALDQLFPDPAFRVDVIKMDVEGYEGRALRGMEAILRRSPQVKILMEFSPVLLVRGGINAAGVVGFLQDLGFQAWSIGHDGLTQPLPWDELTAKGTKSQNILVARSL</sequence>
<name>A0A1V2H3X8_9PROT</name>
<dbReference type="Pfam" id="PF05050">
    <property type="entry name" value="Methyltransf_21"/>
    <property type="match status" value="1"/>
</dbReference>
<gene>
    <name evidence="3" type="ORF">BKE38_10125</name>
</gene>
<dbReference type="Proteomes" id="UP000188879">
    <property type="component" value="Unassembled WGS sequence"/>
</dbReference>
<dbReference type="RefSeq" id="WP_076957235.1">
    <property type="nucleotide sequence ID" value="NZ_MLCO01000081.1"/>
</dbReference>
<dbReference type="Gene3D" id="3.40.50.150">
    <property type="entry name" value="Vaccinia Virus protein VP39"/>
    <property type="match status" value="1"/>
</dbReference>
<protein>
    <recommendedName>
        <fullName evidence="2">Methyltransferase FkbM domain-containing protein</fullName>
    </recommendedName>
</protein>
<dbReference type="EMBL" id="MLCO01000081">
    <property type="protein sequence ID" value="ONG54716.1"/>
    <property type="molecule type" value="Genomic_DNA"/>
</dbReference>
<keyword evidence="4" id="KW-1185">Reference proteome</keyword>
<dbReference type="InterPro" id="IPR052514">
    <property type="entry name" value="SAM-dependent_MTase"/>
</dbReference>
<evidence type="ECO:0000259" key="2">
    <source>
        <dbReference type="Pfam" id="PF05050"/>
    </source>
</evidence>
<evidence type="ECO:0000313" key="4">
    <source>
        <dbReference type="Proteomes" id="UP000188879"/>
    </source>
</evidence>
<evidence type="ECO:0000313" key="3">
    <source>
        <dbReference type="EMBL" id="ONG54716.1"/>
    </source>
</evidence>